<dbReference type="InterPro" id="IPR057229">
    <property type="entry name" value="DUF7907"/>
</dbReference>
<accession>A0A0G2FND5</accession>
<dbReference type="AlphaFoldDB" id="A0A0G2FND5"/>
<evidence type="ECO:0000259" key="2">
    <source>
        <dbReference type="Pfam" id="PF25484"/>
    </source>
</evidence>
<feature type="chain" id="PRO_5002544095" description="DUF7907 domain-containing protein" evidence="1">
    <location>
        <begin position="21"/>
        <end position="214"/>
    </location>
</feature>
<proteinExistence type="predicted"/>
<reference evidence="3 4" key="2">
    <citation type="submission" date="2015-05" db="EMBL/GenBank/DDBJ databases">
        <authorList>
            <person name="Morales-Cruz A."/>
            <person name="Amrine K.C."/>
            <person name="Cantu D."/>
        </authorList>
    </citation>
    <scope>NUCLEOTIDE SEQUENCE [LARGE SCALE GENOMIC DNA]</scope>
    <source>
        <strain evidence="3">UCRPC4</strain>
    </source>
</reference>
<comment type="caution">
    <text evidence="3">The sequence shown here is derived from an EMBL/GenBank/DDBJ whole genome shotgun (WGS) entry which is preliminary data.</text>
</comment>
<feature type="signal peptide" evidence="1">
    <location>
        <begin position="1"/>
        <end position="20"/>
    </location>
</feature>
<evidence type="ECO:0000256" key="1">
    <source>
        <dbReference type="SAM" id="SignalP"/>
    </source>
</evidence>
<keyword evidence="4" id="KW-1185">Reference proteome</keyword>
<dbReference type="Pfam" id="PF25484">
    <property type="entry name" value="DUF7907"/>
    <property type="match status" value="1"/>
</dbReference>
<dbReference type="OrthoDB" id="3518533at2759"/>
<organism evidence="3 4">
    <name type="scientific">Phaeomoniella chlamydospora</name>
    <name type="common">Phaeoacremonium chlamydosporum</name>
    <dbReference type="NCBI Taxonomy" id="158046"/>
    <lineage>
        <taxon>Eukaryota</taxon>
        <taxon>Fungi</taxon>
        <taxon>Dikarya</taxon>
        <taxon>Ascomycota</taxon>
        <taxon>Pezizomycotina</taxon>
        <taxon>Eurotiomycetes</taxon>
        <taxon>Chaetothyriomycetidae</taxon>
        <taxon>Phaeomoniellales</taxon>
        <taxon>Phaeomoniellaceae</taxon>
        <taxon>Phaeomoniella</taxon>
    </lineage>
</organism>
<evidence type="ECO:0000313" key="3">
    <source>
        <dbReference type="EMBL" id="KKY13453.1"/>
    </source>
</evidence>
<dbReference type="Proteomes" id="UP000053317">
    <property type="component" value="Unassembled WGS sequence"/>
</dbReference>
<sequence length="214" mass="23512">MLFSTSVVLGTLSLASSAIASPLTKRESTFYLQTSLRNGSTDTTKENLYLEAYHTGAGFNDATLNSFDTAAKAFLNGTNLQFDLGQGDEYPWGLVLYADTNYAAWDPVEVNVGYGTGSFAIVDNKLVWSDEEFLGWIDKTICCVRKKIQESGLMTSIDSPITLRAVVKRHVNKQQCKTQNVLPTTLVASSDCRFCRSLNIRCKSSSLDTQITST</sequence>
<name>A0A0G2FND5_PHACM</name>
<reference evidence="3 4" key="1">
    <citation type="submission" date="2015-05" db="EMBL/GenBank/DDBJ databases">
        <title>Distinctive expansion of gene families associated with plant cell wall degradation and secondary metabolism in the genomes of grapevine trunk pathogens.</title>
        <authorList>
            <person name="Lawrence D.P."/>
            <person name="Travadon R."/>
            <person name="Rolshausen P.E."/>
            <person name="Baumgartner K."/>
        </authorList>
    </citation>
    <scope>NUCLEOTIDE SEQUENCE [LARGE SCALE GENOMIC DNA]</scope>
    <source>
        <strain evidence="3">UCRPC4</strain>
    </source>
</reference>
<protein>
    <recommendedName>
        <fullName evidence="2">DUF7907 domain-containing protein</fullName>
    </recommendedName>
</protein>
<dbReference type="EMBL" id="LCWF01000313">
    <property type="protein sequence ID" value="KKY13453.1"/>
    <property type="molecule type" value="Genomic_DNA"/>
</dbReference>
<feature type="domain" description="DUF7907" evidence="2">
    <location>
        <begin position="28"/>
        <end position="137"/>
    </location>
</feature>
<gene>
    <name evidence="3" type="ORF">UCRPC4_g06973</name>
</gene>
<keyword evidence="1" id="KW-0732">Signal</keyword>
<evidence type="ECO:0000313" key="4">
    <source>
        <dbReference type="Proteomes" id="UP000053317"/>
    </source>
</evidence>